<evidence type="ECO:0000313" key="16">
    <source>
        <dbReference type="EMBL" id="NWU47567.1"/>
    </source>
</evidence>
<evidence type="ECO:0000256" key="2">
    <source>
        <dbReference type="ARBA" id="ARBA00009634"/>
    </source>
</evidence>
<evidence type="ECO:0000256" key="11">
    <source>
        <dbReference type="ARBA" id="ARBA00023170"/>
    </source>
</evidence>
<name>A0A7K5X241_9CHAR</name>
<gene>
    <name evidence="16" type="primary">Tlr21</name>
    <name evidence="16" type="ORF">DROARD_R14060</name>
</gene>
<keyword evidence="11" id="KW-0675">Receptor</keyword>
<evidence type="ECO:0000313" key="17">
    <source>
        <dbReference type="Proteomes" id="UP000586671"/>
    </source>
</evidence>
<keyword evidence="7" id="KW-0677">Repeat</keyword>
<evidence type="ECO:0000256" key="4">
    <source>
        <dbReference type="ARBA" id="ARBA00022614"/>
    </source>
</evidence>
<dbReference type="PROSITE" id="PS50104">
    <property type="entry name" value="TIR"/>
    <property type="match status" value="1"/>
</dbReference>
<feature type="non-terminal residue" evidence="16">
    <location>
        <position position="1"/>
    </location>
</feature>
<feature type="transmembrane region" description="Helical" evidence="14">
    <location>
        <begin position="319"/>
        <end position="340"/>
    </location>
</feature>
<dbReference type="Pfam" id="PF01582">
    <property type="entry name" value="TIR"/>
    <property type="match status" value="1"/>
</dbReference>
<dbReference type="GO" id="GO:0002224">
    <property type="term" value="P:toll-like receptor signaling pathway"/>
    <property type="evidence" value="ECO:0007669"/>
    <property type="project" value="TreeGrafter"/>
</dbReference>
<dbReference type="Gene3D" id="3.40.50.10140">
    <property type="entry name" value="Toll/interleukin-1 receptor homology (TIR) domain"/>
    <property type="match status" value="1"/>
</dbReference>
<evidence type="ECO:0000256" key="7">
    <source>
        <dbReference type="ARBA" id="ARBA00022737"/>
    </source>
</evidence>
<dbReference type="SMART" id="SM00364">
    <property type="entry name" value="LRR_BAC"/>
    <property type="match status" value="4"/>
</dbReference>
<comment type="similarity">
    <text evidence="2">Belongs to the Toll-like receptor family.</text>
</comment>
<evidence type="ECO:0000256" key="3">
    <source>
        <dbReference type="ARBA" id="ARBA00022588"/>
    </source>
</evidence>
<dbReference type="PANTHER" id="PTHR24365">
    <property type="entry name" value="TOLL-LIKE RECEPTOR"/>
    <property type="match status" value="1"/>
</dbReference>
<evidence type="ECO:0000256" key="12">
    <source>
        <dbReference type="ARBA" id="ARBA00023180"/>
    </source>
</evidence>
<evidence type="ECO:0000259" key="15">
    <source>
        <dbReference type="PROSITE" id="PS50104"/>
    </source>
</evidence>
<evidence type="ECO:0000256" key="6">
    <source>
        <dbReference type="ARBA" id="ARBA00022729"/>
    </source>
</evidence>
<evidence type="ECO:0000256" key="8">
    <source>
        <dbReference type="ARBA" id="ARBA00022859"/>
    </source>
</evidence>
<evidence type="ECO:0000256" key="9">
    <source>
        <dbReference type="ARBA" id="ARBA00022989"/>
    </source>
</evidence>
<evidence type="ECO:0000256" key="5">
    <source>
        <dbReference type="ARBA" id="ARBA00022692"/>
    </source>
</evidence>
<dbReference type="PANTHER" id="PTHR24365:SF17">
    <property type="entry name" value="TOLL-LIKE RECEPTOR 2"/>
    <property type="match status" value="1"/>
</dbReference>
<dbReference type="Gene3D" id="3.80.10.10">
    <property type="entry name" value="Ribonuclease Inhibitor"/>
    <property type="match status" value="1"/>
</dbReference>
<dbReference type="SUPFAM" id="SSF52047">
    <property type="entry name" value="RNI-like"/>
    <property type="match status" value="1"/>
</dbReference>
<comment type="subcellular location">
    <subcellularLocation>
        <location evidence="1">Membrane</location>
        <topology evidence="1">Single-pass type I membrane protein</topology>
    </subcellularLocation>
</comment>
<keyword evidence="8" id="KW-0391">Immunity</keyword>
<keyword evidence="5 14" id="KW-0812">Transmembrane</keyword>
<dbReference type="FunFam" id="3.40.50.10140:FF:000001">
    <property type="entry name" value="Toll-like receptor 2"/>
    <property type="match status" value="1"/>
</dbReference>
<keyword evidence="4" id="KW-0433">Leucine-rich repeat</keyword>
<dbReference type="InterPro" id="IPR000157">
    <property type="entry name" value="TIR_dom"/>
</dbReference>
<dbReference type="PROSITE" id="PS51450">
    <property type="entry name" value="LRR"/>
    <property type="match status" value="1"/>
</dbReference>
<dbReference type="InterPro" id="IPR003591">
    <property type="entry name" value="Leu-rich_rpt_typical-subtyp"/>
</dbReference>
<protein>
    <submittedName>
        <fullName evidence="16">TLR21 protein</fullName>
    </submittedName>
</protein>
<dbReference type="Proteomes" id="UP000586671">
    <property type="component" value="Unassembled WGS sequence"/>
</dbReference>
<dbReference type="AlphaFoldDB" id="A0A7K5X241"/>
<dbReference type="EMBL" id="VYZM01002665">
    <property type="protein sequence ID" value="NWU47567.1"/>
    <property type="molecule type" value="Genomic_DNA"/>
</dbReference>
<dbReference type="GO" id="GO:0045087">
    <property type="term" value="P:innate immune response"/>
    <property type="evidence" value="ECO:0007669"/>
    <property type="project" value="UniProtKB-KW"/>
</dbReference>
<dbReference type="PRINTS" id="PR01537">
    <property type="entry name" value="INTRLKN1R1F"/>
</dbReference>
<dbReference type="GO" id="GO:0038023">
    <property type="term" value="F:signaling receptor activity"/>
    <property type="evidence" value="ECO:0007669"/>
    <property type="project" value="TreeGrafter"/>
</dbReference>
<dbReference type="GO" id="GO:0042497">
    <property type="term" value="F:triacyl lipopeptide binding"/>
    <property type="evidence" value="ECO:0007669"/>
    <property type="project" value="TreeGrafter"/>
</dbReference>
<dbReference type="Pfam" id="PF13855">
    <property type="entry name" value="LRR_8"/>
    <property type="match status" value="1"/>
</dbReference>
<dbReference type="SMART" id="SM00369">
    <property type="entry name" value="LRR_TYP"/>
    <property type="match status" value="3"/>
</dbReference>
<evidence type="ECO:0000256" key="13">
    <source>
        <dbReference type="ARBA" id="ARBA00023198"/>
    </source>
</evidence>
<dbReference type="SUPFAM" id="SSF52200">
    <property type="entry name" value="Toll/Interleukin receptor TIR domain"/>
    <property type="match status" value="1"/>
</dbReference>
<keyword evidence="9 14" id="KW-1133">Transmembrane helix</keyword>
<sequence length="514" mass="59289">SVIWLEVREIKVEIEKKSLVQNSTPPFRIRKLTFKDASFTDQYISRIIVLLKEITSLQELEAIDCVLEGNGKWNINEIVSSGQSFVEKVSVINIMIQNFHLFLDLEGLGSQINKLKSLTIASSRVFMVPCQLAKHFSSLLYLDFHDNLLVNNRLDETICKDAWPSLQTLNLSQNSLKSLKQTVHSVTRLPELINLDISQNNFGEIPDVCEWPKNLKYLNLSSTQIPKLTTCIPPTLEVLDVSANNLREFGLQLPFLKELYLTKNQLKTLPGAAPVPNLVAMSIRRNKLNNKYVCDSPLAVRGEQVGAVHLSLMECHRSLIVSLICVLVFLVILVLVALGYKYHAVWYLRMTWAWLQAKRKPKRVPPKDICYDAFVSYSENDSEWVEDIMVRELEQACPPFRLCLHKRDFVPGKWIVDNIIDSIEKSHKTLFVLSEHFVQSEWCKYELDFSHFRLFDENNDAAILVLLEPIQSKAIPKRFCKLRKIMNTKTYLEWPPGEEQQERFWENLKGALKS</sequence>
<dbReference type="InterPro" id="IPR032675">
    <property type="entry name" value="LRR_dom_sf"/>
</dbReference>
<feature type="domain" description="TIR" evidence="15">
    <location>
        <begin position="369"/>
        <end position="512"/>
    </location>
</feature>
<comment type="caution">
    <text evidence="16">The sequence shown here is derived from an EMBL/GenBank/DDBJ whole genome shotgun (WGS) entry which is preliminary data.</text>
</comment>
<accession>A0A7K5X241</accession>
<feature type="non-terminal residue" evidence="16">
    <location>
        <position position="514"/>
    </location>
</feature>
<keyword evidence="17" id="KW-1185">Reference proteome</keyword>
<dbReference type="InterPro" id="IPR001611">
    <property type="entry name" value="Leu-rich_rpt"/>
</dbReference>
<dbReference type="GO" id="GO:0005886">
    <property type="term" value="C:plasma membrane"/>
    <property type="evidence" value="ECO:0007669"/>
    <property type="project" value="TreeGrafter"/>
</dbReference>
<keyword evidence="13" id="KW-0395">Inflammatory response</keyword>
<keyword evidence="12" id="KW-0325">Glycoprotein</keyword>
<dbReference type="GO" id="GO:0006954">
    <property type="term" value="P:inflammatory response"/>
    <property type="evidence" value="ECO:0007669"/>
    <property type="project" value="UniProtKB-KW"/>
</dbReference>
<dbReference type="SMART" id="SM00255">
    <property type="entry name" value="TIR"/>
    <property type="match status" value="1"/>
</dbReference>
<organism evidence="16 17">
    <name type="scientific">Dromas ardeola</name>
    <dbReference type="NCBI Taxonomy" id="458190"/>
    <lineage>
        <taxon>Eukaryota</taxon>
        <taxon>Metazoa</taxon>
        <taxon>Chordata</taxon>
        <taxon>Craniata</taxon>
        <taxon>Vertebrata</taxon>
        <taxon>Euteleostomi</taxon>
        <taxon>Archelosauria</taxon>
        <taxon>Archosauria</taxon>
        <taxon>Dinosauria</taxon>
        <taxon>Saurischia</taxon>
        <taxon>Theropoda</taxon>
        <taxon>Coelurosauria</taxon>
        <taxon>Aves</taxon>
        <taxon>Neognathae</taxon>
        <taxon>Neoaves</taxon>
        <taxon>Charadriiformes</taxon>
        <taxon>Dromadidae</taxon>
        <taxon>Dromas</taxon>
    </lineage>
</organism>
<dbReference type="GO" id="GO:0043235">
    <property type="term" value="C:receptor complex"/>
    <property type="evidence" value="ECO:0007669"/>
    <property type="project" value="TreeGrafter"/>
</dbReference>
<proteinExistence type="inferred from homology"/>
<keyword evidence="3" id="KW-0399">Innate immunity</keyword>
<evidence type="ECO:0000256" key="10">
    <source>
        <dbReference type="ARBA" id="ARBA00023136"/>
    </source>
</evidence>
<keyword evidence="6" id="KW-0732">Signal</keyword>
<evidence type="ECO:0000256" key="1">
    <source>
        <dbReference type="ARBA" id="ARBA00004479"/>
    </source>
</evidence>
<keyword evidence="10 14" id="KW-0472">Membrane</keyword>
<dbReference type="InterPro" id="IPR035897">
    <property type="entry name" value="Toll_tir_struct_dom_sf"/>
</dbReference>
<evidence type="ECO:0000256" key="14">
    <source>
        <dbReference type="SAM" id="Phobius"/>
    </source>
</evidence>
<reference evidence="16 17" key="1">
    <citation type="submission" date="2019-09" db="EMBL/GenBank/DDBJ databases">
        <title>Bird 10,000 Genomes (B10K) Project - Family phase.</title>
        <authorList>
            <person name="Zhang G."/>
        </authorList>
    </citation>
    <scope>NUCLEOTIDE SEQUENCE [LARGE SCALE GENOMIC DNA]</scope>
    <source>
        <strain evidence="16">B10K-DU-012-55</strain>
        <tissue evidence="16">Muscle</tissue>
    </source>
</reference>